<keyword evidence="8" id="KW-1185">Reference proteome</keyword>
<dbReference type="PROSITE" id="PS50937">
    <property type="entry name" value="HTH_MERR_2"/>
    <property type="match status" value="1"/>
</dbReference>
<dbReference type="Proteomes" id="UP000502331">
    <property type="component" value="Chromosome"/>
</dbReference>
<feature type="coiled-coil region" evidence="5">
    <location>
        <begin position="72"/>
        <end position="113"/>
    </location>
</feature>
<keyword evidence="4" id="KW-0804">Transcription</keyword>
<dbReference type="PANTHER" id="PTHR30204">
    <property type="entry name" value="REDOX-CYCLING DRUG-SENSING TRANSCRIPTIONAL ACTIVATOR SOXR"/>
    <property type="match status" value="1"/>
</dbReference>
<evidence type="ECO:0000256" key="3">
    <source>
        <dbReference type="ARBA" id="ARBA00023159"/>
    </source>
</evidence>
<evidence type="ECO:0000313" key="8">
    <source>
        <dbReference type="Proteomes" id="UP000502331"/>
    </source>
</evidence>
<dbReference type="PANTHER" id="PTHR30204:SF90">
    <property type="entry name" value="HTH-TYPE TRANSCRIPTIONAL ACTIVATOR MTA"/>
    <property type="match status" value="1"/>
</dbReference>
<dbReference type="Pfam" id="PF07739">
    <property type="entry name" value="TipAS"/>
    <property type="match status" value="1"/>
</dbReference>
<name>A0A6H0SJP7_9MICC</name>
<dbReference type="SUPFAM" id="SSF46955">
    <property type="entry name" value="Putative DNA-binding domain"/>
    <property type="match status" value="1"/>
</dbReference>
<feature type="domain" description="HTH merR-type" evidence="6">
    <location>
        <begin position="12"/>
        <end position="81"/>
    </location>
</feature>
<dbReference type="SMART" id="SM00422">
    <property type="entry name" value="HTH_MERR"/>
    <property type="match status" value="1"/>
</dbReference>
<evidence type="ECO:0000256" key="4">
    <source>
        <dbReference type="ARBA" id="ARBA00023163"/>
    </source>
</evidence>
<dbReference type="Gene3D" id="1.10.490.50">
    <property type="entry name" value="Antibiotic binding domain of TipA-like multidrug resistance regulators"/>
    <property type="match status" value="1"/>
</dbReference>
<dbReference type="PROSITE" id="PS00552">
    <property type="entry name" value="HTH_MERR_1"/>
    <property type="match status" value="1"/>
</dbReference>
<reference evidence="7 8" key="1">
    <citation type="submission" date="2018-09" db="EMBL/GenBank/DDBJ databases">
        <title>Glutamicibacter mishrai S5-52T (LMG 29155T = KCTC 39846T).</title>
        <authorList>
            <person name="Das S.K."/>
        </authorList>
    </citation>
    <scope>NUCLEOTIDE SEQUENCE [LARGE SCALE GENOMIC DNA]</scope>
    <source>
        <strain evidence="7 8">S5-52</strain>
    </source>
</reference>
<dbReference type="AlphaFoldDB" id="A0A6H0SJP7"/>
<protein>
    <submittedName>
        <fullName evidence="7">MerR family transcriptional regulator</fullName>
    </submittedName>
</protein>
<keyword evidence="5" id="KW-0175">Coiled coil</keyword>
<dbReference type="SUPFAM" id="SSF89082">
    <property type="entry name" value="Antibiotic binding domain of TipA-like multidrug resistance regulators"/>
    <property type="match status" value="1"/>
</dbReference>
<dbReference type="InterPro" id="IPR012925">
    <property type="entry name" value="TipAS_dom"/>
</dbReference>
<dbReference type="InterPro" id="IPR000551">
    <property type="entry name" value="MerR-type_HTH_dom"/>
</dbReference>
<dbReference type="InterPro" id="IPR036244">
    <property type="entry name" value="TipA-like_antibiotic-bd"/>
</dbReference>
<keyword evidence="3" id="KW-0010">Activator</keyword>
<dbReference type="InterPro" id="IPR047057">
    <property type="entry name" value="MerR_fam"/>
</dbReference>
<proteinExistence type="predicted"/>
<gene>
    <name evidence="7" type="ORF">D3791_05140</name>
</gene>
<evidence type="ECO:0000313" key="7">
    <source>
        <dbReference type="EMBL" id="QIV86565.1"/>
    </source>
</evidence>
<organism evidence="7 8">
    <name type="scientific">Glutamicibacter mishrai</name>
    <dbReference type="NCBI Taxonomy" id="1775880"/>
    <lineage>
        <taxon>Bacteria</taxon>
        <taxon>Bacillati</taxon>
        <taxon>Actinomycetota</taxon>
        <taxon>Actinomycetes</taxon>
        <taxon>Micrococcales</taxon>
        <taxon>Micrococcaceae</taxon>
        <taxon>Glutamicibacter</taxon>
    </lineage>
</organism>
<evidence type="ECO:0000256" key="5">
    <source>
        <dbReference type="SAM" id="Coils"/>
    </source>
</evidence>
<evidence type="ECO:0000256" key="2">
    <source>
        <dbReference type="ARBA" id="ARBA00023125"/>
    </source>
</evidence>
<dbReference type="CDD" id="cd01106">
    <property type="entry name" value="HTH_TipAL-Mta"/>
    <property type="match status" value="1"/>
</dbReference>
<dbReference type="InterPro" id="IPR009061">
    <property type="entry name" value="DNA-bd_dom_put_sf"/>
</dbReference>
<evidence type="ECO:0000256" key="1">
    <source>
        <dbReference type="ARBA" id="ARBA00023015"/>
    </source>
</evidence>
<dbReference type="GO" id="GO:0003700">
    <property type="term" value="F:DNA-binding transcription factor activity"/>
    <property type="evidence" value="ECO:0007669"/>
    <property type="project" value="InterPro"/>
</dbReference>
<dbReference type="RefSeq" id="WP_172511485.1">
    <property type="nucleotide sequence ID" value="NZ_CP032549.1"/>
</dbReference>
<accession>A0A6H0SJP7</accession>
<sequence length="262" mass="29948">MNNSTQDPGIAEYSISYVSRVAGVSSRTLRHYDHIGLLTPGHVAQNGYRFYTQDQLVRLQRILLFRDMGLKLESIAEILEEQRDERQALTEHIQQLQTQRKTIDRQIAALERTISAIENGERMKPETSFDGFNEQYKEEVTERWGAKAYQTSNKWWRNKSPEEQAGFFQQVRELNEAWISAGKAKAQPESEVAQSLAARHVQWLRSIPGTPLESGIPEQGSAYVMSLADMYVADERFAKNYGGHAQFVSDSLKVYVQKGMDL</sequence>
<keyword evidence="2" id="KW-0238">DNA-binding</keyword>
<dbReference type="EMBL" id="CP032549">
    <property type="protein sequence ID" value="QIV86565.1"/>
    <property type="molecule type" value="Genomic_DNA"/>
</dbReference>
<dbReference type="Pfam" id="PF13411">
    <property type="entry name" value="MerR_1"/>
    <property type="match status" value="1"/>
</dbReference>
<dbReference type="Gene3D" id="1.10.1660.10">
    <property type="match status" value="1"/>
</dbReference>
<dbReference type="GO" id="GO:0003677">
    <property type="term" value="F:DNA binding"/>
    <property type="evidence" value="ECO:0007669"/>
    <property type="project" value="UniProtKB-KW"/>
</dbReference>
<keyword evidence="1" id="KW-0805">Transcription regulation</keyword>
<evidence type="ECO:0000259" key="6">
    <source>
        <dbReference type="PROSITE" id="PS50937"/>
    </source>
</evidence>